<evidence type="ECO:0000313" key="4">
    <source>
        <dbReference type="Proteomes" id="UP000034786"/>
    </source>
</evidence>
<comment type="caution">
    <text evidence="3">The sequence shown here is derived from an EMBL/GenBank/DDBJ whole genome shotgun (WGS) entry which is preliminary data.</text>
</comment>
<keyword evidence="2" id="KW-1133">Transmembrane helix</keyword>
<evidence type="ECO:0000313" key="3">
    <source>
        <dbReference type="EMBL" id="KJK39210.1"/>
    </source>
</evidence>
<proteinExistence type="predicted"/>
<dbReference type="RefSeq" id="WP_031134950.1">
    <property type="nucleotide sequence ID" value="NZ_JYJH01000007.1"/>
</dbReference>
<dbReference type="PATRIC" id="fig|284040.3.peg.7092"/>
<evidence type="ECO:0000256" key="2">
    <source>
        <dbReference type="SAM" id="Phobius"/>
    </source>
</evidence>
<accession>A0A0M2GUR4</accession>
<keyword evidence="2" id="KW-0472">Membrane</keyword>
<dbReference type="Proteomes" id="UP000034786">
    <property type="component" value="Unassembled WGS sequence"/>
</dbReference>
<feature type="region of interest" description="Disordered" evidence="1">
    <location>
        <begin position="1"/>
        <end position="24"/>
    </location>
</feature>
<dbReference type="EMBL" id="JYJH01000007">
    <property type="protein sequence ID" value="KJK39210.1"/>
    <property type="molecule type" value="Genomic_DNA"/>
</dbReference>
<name>A0A0M2GUR4_9ACTN</name>
<organism evidence="3 4">
    <name type="scientific">Streptomyces variegatus</name>
    <dbReference type="NCBI Taxonomy" id="284040"/>
    <lineage>
        <taxon>Bacteria</taxon>
        <taxon>Bacillati</taxon>
        <taxon>Actinomycetota</taxon>
        <taxon>Actinomycetes</taxon>
        <taxon>Kitasatosporales</taxon>
        <taxon>Streptomycetaceae</taxon>
        <taxon>Streptomyces</taxon>
    </lineage>
</organism>
<sequence>MEYLLDVDDSGRGRGRGRGGEDAYDPFGDDAPLTLYVVLGVTVLLLGDVRPVRRPTTRRTTL</sequence>
<feature type="transmembrane region" description="Helical" evidence="2">
    <location>
        <begin position="33"/>
        <end position="49"/>
    </location>
</feature>
<dbReference type="STRING" id="284040.UK15_12035"/>
<keyword evidence="4" id="KW-1185">Reference proteome</keyword>
<evidence type="ECO:0000256" key="1">
    <source>
        <dbReference type="SAM" id="MobiDB-lite"/>
    </source>
</evidence>
<keyword evidence="2" id="KW-0812">Transmembrane</keyword>
<reference evidence="4" key="1">
    <citation type="submission" date="2015-02" db="EMBL/GenBank/DDBJ databases">
        <authorList>
            <person name="Ju K.-S."/>
            <person name="Doroghazi J.R."/>
            <person name="Metcalf W."/>
        </authorList>
    </citation>
    <scope>NUCLEOTIDE SEQUENCE [LARGE SCALE GENOMIC DNA]</scope>
    <source>
        <strain evidence="4">NRRL B-16380</strain>
    </source>
</reference>
<protein>
    <submittedName>
        <fullName evidence="3">Uncharacterized protein</fullName>
    </submittedName>
</protein>
<dbReference type="AlphaFoldDB" id="A0A0M2GUR4"/>
<gene>
    <name evidence="3" type="ORF">UK15_12035</name>
</gene>